<proteinExistence type="predicted"/>
<keyword evidence="1" id="KW-0732">Signal</keyword>
<accession>A0A9X6NZ45</accession>
<comment type="caution">
    <text evidence="2">The sequence shown here is derived from an EMBL/GenBank/DDBJ whole genome shotgun (WGS) entry which is preliminary data.</text>
</comment>
<evidence type="ECO:0000313" key="2">
    <source>
        <dbReference type="EMBL" id="OYS10430.1"/>
    </source>
</evidence>
<reference evidence="2 3" key="1">
    <citation type="submission" date="2017-04" db="EMBL/GenBank/DDBJ databases">
        <authorList>
            <person name="Lin X.B."/>
            <person name="Stothard P."/>
            <person name="Tasseva G."/>
            <person name="Walter J."/>
        </authorList>
    </citation>
    <scope>NUCLEOTIDE SEQUENCE [LARGE SCALE GENOMIC DNA]</scope>
    <source>
        <strain evidence="2 3">117c</strain>
    </source>
</reference>
<evidence type="ECO:0000256" key="1">
    <source>
        <dbReference type="SAM" id="SignalP"/>
    </source>
</evidence>
<feature type="signal peptide" evidence="1">
    <location>
        <begin position="1"/>
        <end position="22"/>
    </location>
</feature>
<feature type="chain" id="PRO_5040801173" evidence="1">
    <location>
        <begin position="23"/>
        <end position="216"/>
    </location>
</feature>
<protein>
    <submittedName>
        <fullName evidence="2">Uncharacterized protein</fullName>
    </submittedName>
</protein>
<evidence type="ECO:0000313" key="3">
    <source>
        <dbReference type="Proteomes" id="UP000215693"/>
    </source>
</evidence>
<name>A0A9X6NZ45_LACJH</name>
<dbReference type="RefSeq" id="WP_094497033.1">
    <property type="nucleotide sequence ID" value="NZ_NGOD01000073.1"/>
</dbReference>
<dbReference type="AlphaFoldDB" id="A0A9X6NZ45"/>
<dbReference type="EMBL" id="NGOH01000110">
    <property type="protein sequence ID" value="OYS10430.1"/>
    <property type="molecule type" value="Genomic_DNA"/>
</dbReference>
<sequence length="216" mass="24155">MKKSITALVSASIIAGSFIASIQVTSPKTVLATKKKKSISSKTLLSRAKKLKYGMSLTQVKRIMKVKPTEMEEDQGFINLTYGKDTVILGFDEHKKLTAAASGAPQIAKQGEKIVQKKKKEHTKQESFLKSSAQYFGTKSFESIQNNPGAFKITEDGKLLYVLWKPDKNSPILLRVDNTSTNITNVYIYNKHGNDPKGRHLYTGRTIVQKKRNIVY</sequence>
<dbReference type="Proteomes" id="UP000215693">
    <property type="component" value="Unassembled WGS sequence"/>
</dbReference>
<reference evidence="2 3" key="2">
    <citation type="submission" date="2017-09" db="EMBL/GenBank/DDBJ databases">
        <title>Tripartite evolution among Lactobacillus johnsonii, Lactobacillus taiwanensis, Lactobacillus reuteri and their rodent host.</title>
        <authorList>
            <person name="Wang T."/>
            <person name="Knowles S."/>
            <person name="Cheng C."/>
        </authorList>
    </citation>
    <scope>NUCLEOTIDE SEQUENCE [LARGE SCALE GENOMIC DNA]</scope>
    <source>
        <strain evidence="2 3">117c</strain>
    </source>
</reference>
<organism evidence="2 3">
    <name type="scientific">Lactobacillus johnsonii</name>
    <dbReference type="NCBI Taxonomy" id="33959"/>
    <lineage>
        <taxon>Bacteria</taxon>
        <taxon>Bacillati</taxon>
        <taxon>Bacillota</taxon>
        <taxon>Bacilli</taxon>
        <taxon>Lactobacillales</taxon>
        <taxon>Lactobacillaceae</taxon>
        <taxon>Lactobacillus</taxon>
    </lineage>
</organism>
<gene>
    <name evidence="2" type="ORF">CBF50_08975</name>
</gene>